<dbReference type="Proteomes" id="UP000653002">
    <property type="component" value="Unassembled WGS sequence"/>
</dbReference>
<dbReference type="Gene3D" id="3.10.50.40">
    <property type="match status" value="1"/>
</dbReference>
<evidence type="ECO:0000313" key="2">
    <source>
        <dbReference type="Proteomes" id="UP000653002"/>
    </source>
</evidence>
<dbReference type="EMBL" id="JAABFR010002105">
    <property type="protein sequence ID" value="MBD4339159.1"/>
    <property type="molecule type" value="Genomic_DNA"/>
</dbReference>
<dbReference type="GO" id="GO:0003755">
    <property type="term" value="F:peptidyl-prolyl cis-trans isomerase activity"/>
    <property type="evidence" value="ECO:0007669"/>
    <property type="project" value="InterPro"/>
</dbReference>
<protein>
    <submittedName>
        <fullName evidence="1">Uncharacterized protein</fullName>
    </submittedName>
</protein>
<organism evidence="1 2">
    <name type="scientific">Xanthomonas citri pv. citri</name>
    <dbReference type="NCBI Taxonomy" id="611301"/>
    <lineage>
        <taxon>Bacteria</taxon>
        <taxon>Pseudomonadati</taxon>
        <taxon>Pseudomonadota</taxon>
        <taxon>Gammaproteobacteria</taxon>
        <taxon>Lysobacterales</taxon>
        <taxon>Lysobacteraceae</taxon>
        <taxon>Xanthomonas</taxon>
    </lineage>
</organism>
<feature type="non-terminal residue" evidence="1">
    <location>
        <position position="76"/>
    </location>
</feature>
<sequence>KLFEVGSDGNVSSYVILYINKGSYAPMASNVRHILISFTDNASSSSEATDEQKKAAKASADKIYKEWQSGAKTEDS</sequence>
<reference evidence="1" key="1">
    <citation type="submission" date="2020-01" db="EMBL/GenBank/DDBJ databases">
        <authorList>
            <person name="Richard D."/>
        </authorList>
    </citation>
    <scope>NUCLEOTIDE SEQUENCE</scope>
    <source>
        <strain evidence="1">JP541</strain>
    </source>
</reference>
<accession>A0A8I0L5Z9</accession>
<gene>
    <name evidence="1" type="ORF">GUH15_24520</name>
</gene>
<evidence type="ECO:0000313" key="1">
    <source>
        <dbReference type="EMBL" id="MBD4339159.1"/>
    </source>
</evidence>
<proteinExistence type="predicted"/>
<dbReference type="AlphaFoldDB" id="A0A8I0L5Z9"/>
<name>A0A8I0L5Z9_XANCI</name>
<comment type="caution">
    <text evidence="1">The sequence shown here is derived from an EMBL/GenBank/DDBJ whole genome shotgun (WGS) entry which is preliminary data.</text>
</comment>
<feature type="non-terminal residue" evidence="1">
    <location>
        <position position="1"/>
    </location>
</feature>
<dbReference type="InterPro" id="IPR046357">
    <property type="entry name" value="PPIase_dom_sf"/>
</dbReference>